<dbReference type="PANTHER" id="PTHR34982:SF1">
    <property type="entry name" value="FLAGELLAR ASSEMBLY PROTEIN FLIH"/>
    <property type="match status" value="1"/>
</dbReference>
<dbReference type="PANTHER" id="PTHR34982">
    <property type="entry name" value="YOP PROTEINS TRANSLOCATION PROTEIN L"/>
    <property type="match status" value="1"/>
</dbReference>
<comment type="function">
    <text evidence="1">Needed for flagellar regrowth and assembly.</text>
</comment>
<accession>A0A223I2M8</accession>
<protein>
    <submittedName>
        <fullName evidence="8">Flagellar assembly protein type III secretion system</fullName>
    </submittedName>
</protein>
<keyword evidence="6" id="KW-1006">Bacterial flagellum protein export</keyword>
<dbReference type="InterPro" id="IPR051472">
    <property type="entry name" value="T3SS_Stator/FliH"/>
</dbReference>
<dbReference type="InterPro" id="IPR018035">
    <property type="entry name" value="Flagellar_FliH/T3SS_HrpE"/>
</dbReference>
<evidence type="ECO:0000259" key="7">
    <source>
        <dbReference type="Pfam" id="PF02108"/>
    </source>
</evidence>
<organism evidence="8 9">
    <name type="scientific">Thermoanaerobacterium thermosaccharolyticum</name>
    <name type="common">Clostridium thermosaccharolyticum</name>
    <dbReference type="NCBI Taxonomy" id="1517"/>
    <lineage>
        <taxon>Bacteria</taxon>
        <taxon>Bacillati</taxon>
        <taxon>Bacillota</taxon>
        <taxon>Clostridia</taxon>
        <taxon>Thermoanaerobacterales</taxon>
        <taxon>Thermoanaerobacteraceae</taxon>
        <taxon>Thermoanaerobacterium</taxon>
    </lineage>
</organism>
<keyword evidence="8" id="KW-0969">Cilium</keyword>
<dbReference type="RefSeq" id="WP_094397995.1">
    <property type="nucleotide sequence ID" value="NZ_CP016893.1"/>
</dbReference>
<proteinExistence type="inferred from homology"/>
<dbReference type="GO" id="GO:0005829">
    <property type="term" value="C:cytosol"/>
    <property type="evidence" value="ECO:0007669"/>
    <property type="project" value="TreeGrafter"/>
</dbReference>
<evidence type="ECO:0000256" key="4">
    <source>
        <dbReference type="ARBA" id="ARBA00022795"/>
    </source>
</evidence>
<sequence length="255" mass="29248">MYRILKNKDCINSSPVVIEKPHIKKLNNLSNDKINDNDSIQYIEFKKKLEKIRIIQDDIIKSAKDEAEKLINNAKMIAEEIKENAKKDGYKDGFNSGYKEGLNKGIDEGKNRTSAILKEAREIKEMILDEKKNLQKEVESDIVSTVIYCVKKIIDINMEEKRDLVINLVKKGLENYEASNTVTVRVSDEDYEFLTKNKDKVLKNLKFIDDINIVRDISLDKYDCIVQTPSGMIDSGLKTQLESLKDALKGVLNDQ</sequence>
<reference evidence="8 9" key="1">
    <citation type="submission" date="2016-08" db="EMBL/GenBank/DDBJ databases">
        <title>A novel genetic cassette of butanologenic Thermoanaerobacterium thermosaccharolyticum that directly convert cellulose to butanol.</title>
        <authorList>
            <person name="Li T."/>
            <person name="He J."/>
        </authorList>
    </citation>
    <scope>NUCLEOTIDE SEQUENCE [LARGE SCALE GENOMIC DNA]</scope>
    <source>
        <strain evidence="8 9">TG57</strain>
    </source>
</reference>
<dbReference type="SUPFAM" id="SSF160527">
    <property type="entry name" value="V-type ATPase subunit E-like"/>
    <property type="match status" value="1"/>
</dbReference>
<evidence type="ECO:0000256" key="3">
    <source>
        <dbReference type="ARBA" id="ARBA00022448"/>
    </source>
</evidence>
<name>A0A223I2M8_THETR</name>
<evidence type="ECO:0000256" key="5">
    <source>
        <dbReference type="ARBA" id="ARBA00022927"/>
    </source>
</evidence>
<dbReference type="Pfam" id="PF02108">
    <property type="entry name" value="FliH"/>
    <property type="match status" value="1"/>
</dbReference>
<dbReference type="GO" id="GO:0015031">
    <property type="term" value="P:protein transport"/>
    <property type="evidence" value="ECO:0007669"/>
    <property type="project" value="UniProtKB-KW"/>
</dbReference>
<feature type="domain" description="Flagellar assembly protein FliH/Type III secretion system HrpE" evidence="7">
    <location>
        <begin position="117"/>
        <end position="243"/>
    </location>
</feature>
<keyword evidence="4" id="KW-1005">Bacterial flagellum biogenesis</keyword>
<keyword evidence="8" id="KW-0966">Cell projection</keyword>
<dbReference type="GO" id="GO:0044781">
    <property type="term" value="P:bacterial-type flagellum organization"/>
    <property type="evidence" value="ECO:0007669"/>
    <property type="project" value="UniProtKB-KW"/>
</dbReference>
<gene>
    <name evidence="8" type="ORF">Thert_03241</name>
</gene>
<evidence type="ECO:0000256" key="6">
    <source>
        <dbReference type="ARBA" id="ARBA00023225"/>
    </source>
</evidence>
<evidence type="ECO:0000256" key="2">
    <source>
        <dbReference type="ARBA" id="ARBA00006602"/>
    </source>
</evidence>
<evidence type="ECO:0000313" key="8">
    <source>
        <dbReference type="EMBL" id="AST58991.1"/>
    </source>
</evidence>
<dbReference type="AlphaFoldDB" id="A0A223I2M8"/>
<keyword evidence="3" id="KW-0813">Transport</keyword>
<keyword evidence="5" id="KW-0653">Protein transport</keyword>
<keyword evidence="8" id="KW-0282">Flagellum</keyword>
<evidence type="ECO:0000256" key="1">
    <source>
        <dbReference type="ARBA" id="ARBA00003041"/>
    </source>
</evidence>
<dbReference type="Proteomes" id="UP000214975">
    <property type="component" value="Chromosome"/>
</dbReference>
<evidence type="ECO:0000313" key="9">
    <source>
        <dbReference type="Proteomes" id="UP000214975"/>
    </source>
</evidence>
<comment type="similarity">
    <text evidence="2">Belongs to the FliH family.</text>
</comment>
<dbReference type="EMBL" id="CP016893">
    <property type="protein sequence ID" value="AST58991.1"/>
    <property type="molecule type" value="Genomic_DNA"/>
</dbReference>